<dbReference type="InterPro" id="IPR012767">
    <property type="entry name" value="Trehalose_TreY"/>
</dbReference>
<gene>
    <name evidence="2" type="primary">treY</name>
    <name evidence="2" type="ORF">JY572_18105</name>
</gene>
<dbReference type="Gene3D" id="3.20.20.80">
    <property type="entry name" value="Glycosidases"/>
    <property type="match status" value="4"/>
</dbReference>
<reference evidence="2 3" key="1">
    <citation type="submission" date="2021-02" db="EMBL/GenBank/DDBJ databases">
        <title>De Novo genome assembly of isolated myxobacteria.</title>
        <authorList>
            <person name="Stevens D.C."/>
        </authorList>
    </citation>
    <scope>NUCLEOTIDE SEQUENCE [LARGE SCALE GENOMIC DNA]</scope>
    <source>
        <strain evidence="2 3">SCHIC003</strain>
    </source>
</reference>
<protein>
    <submittedName>
        <fullName evidence="2">Malto-oligosyltrehalose synthase</fullName>
    </submittedName>
</protein>
<dbReference type="Pfam" id="PF00128">
    <property type="entry name" value="Alpha-amylase"/>
    <property type="match status" value="1"/>
</dbReference>
<dbReference type="NCBIfam" id="TIGR02401">
    <property type="entry name" value="trehalose_TreY"/>
    <property type="match status" value="1"/>
</dbReference>
<dbReference type="PANTHER" id="PTHR10357:SF216">
    <property type="entry name" value="MALTOOLIGOSYL TREHALOSE SYNTHASE-RELATED"/>
    <property type="match status" value="1"/>
</dbReference>
<dbReference type="InterPro" id="IPR006047">
    <property type="entry name" value="GH13_cat_dom"/>
</dbReference>
<sequence length="1033" mass="116288">MLLDGLEEEGSASGGGTGATLSAEALAEDLFTRVKGELGARPRTPLSTYRVQLHQGFTFQQARAVVPFLARLGVSDLYASPYLKATPGSTHGYDCVDHQHLNPEVGSAEDHAALCSTLREHGLGQVLDVVPNHMGIERGNWLWFDVLENGPSSVHAKYFDIDWSPVKEELHGKVLLPILGDQYGIVLERGELKLSFREGAFFLHYYEHLLPVAPRQYSRILRHGLERLEARLGTEAEPMVELLSILTAIEHLPLRTEVERAKVIERHREKEVIKRRLAAVVAASADIAAYVEDNVRVFNGEPGNPRSFDLLDAVLASCSYRLAHWRVAGEEINYRRFFDINGLAAIRVEDPEVFQEAHALIFRWLREGCVTGLRIDHPDGLFDPTAYFLDLQEGYFIERAHALFLQALAGDDTRWPGVESSLRERWRAEVTEHPASPLRKALYVVVEKIQGGRERIPEAWAVHGTTGYRFANAVSGLFVHPAAEAHLTETYARLTGEAGDFAELVYQKKLLIMRVSMASEINVLAHELNRISEMSRRTRDFTLNSLRRALVEFVALFPVYRTYVDGWRPGLDARDVQYVEWTIQRAKERNATTNASIFDFLRDILLRRYPEQSDERERAEMLRFAMKLQQVTGPVMAKGLEDTVFYIYNRLVSLNEVGGEPERFGVRANTFHLRNQERAERWPSSQLTSSTHDTKRSEDVRARINVLTEVPEDWRKLARRWLRLTEKWAVALPSGPAPSANDVYLFLQTLVGAWPMGESLSAEGHADFHRRMREYMAKAIKEAKVRTSWTNPDSAYDEAVARFVDACFEPEKGASFLEEVRVFKRRLERAGQHNALGQLLLKLASPGVADTYQGCELWDLSLVDPDNRRPVDFEARSRMLEALDAQVAEDRAGLCARLTADMDDGRVKLFLVSQVLRLRLRLSELFRSGGYRALELSGARAQTAVAFAREREDAGVVVCAPRYVLSALESPEGLAGAYAGTFLDLPEAYAGMMFRDVFTGRQVRPERGVGGVVLPLAPLLSGFPVVLLERSAG</sequence>
<dbReference type="PANTHER" id="PTHR10357">
    <property type="entry name" value="ALPHA-AMYLASE FAMILY MEMBER"/>
    <property type="match status" value="1"/>
</dbReference>
<dbReference type="InterPro" id="IPR017853">
    <property type="entry name" value="GH"/>
</dbReference>
<name>A0ABX7NHJ6_9BACT</name>
<dbReference type="SMART" id="SM00642">
    <property type="entry name" value="Aamy"/>
    <property type="match status" value="1"/>
</dbReference>
<dbReference type="Proteomes" id="UP000663090">
    <property type="component" value="Chromosome"/>
</dbReference>
<dbReference type="EMBL" id="CP071091">
    <property type="protein sequence ID" value="QSQ17829.1"/>
    <property type="molecule type" value="Genomic_DNA"/>
</dbReference>
<organism evidence="2 3">
    <name type="scientific">Myxococcus landrumensis</name>
    <dbReference type="NCBI Taxonomy" id="2813577"/>
    <lineage>
        <taxon>Bacteria</taxon>
        <taxon>Pseudomonadati</taxon>
        <taxon>Myxococcota</taxon>
        <taxon>Myxococcia</taxon>
        <taxon>Myxococcales</taxon>
        <taxon>Cystobacterineae</taxon>
        <taxon>Myxococcaceae</taxon>
        <taxon>Myxococcus</taxon>
    </lineage>
</organism>
<keyword evidence="3" id="KW-1185">Reference proteome</keyword>
<dbReference type="CDD" id="cd11336">
    <property type="entry name" value="AmyAc_MTSase"/>
    <property type="match status" value="1"/>
</dbReference>
<dbReference type="RefSeq" id="WP_206719451.1">
    <property type="nucleotide sequence ID" value="NZ_CP071091.1"/>
</dbReference>
<evidence type="ECO:0000313" key="3">
    <source>
        <dbReference type="Proteomes" id="UP000663090"/>
    </source>
</evidence>
<evidence type="ECO:0000259" key="1">
    <source>
        <dbReference type="SMART" id="SM00642"/>
    </source>
</evidence>
<accession>A0ABX7NHJ6</accession>
<evidence type="ECO:0000313" key="2">
    <source>
        <dbReference type="EMBL" id="QSQ17829.1"/>
    </source>
</evidence>
<feature type="domain" description="Glycosyl hydrolase family 13 catalytic" evidence="1">
    <location>
        <begin position="55"/>
        <end position="589"/>
    </location>
</feature>
<dbReference type="SUPFAM" id="SSF51445">
    <property type="entry name" value="(Trans)glycosidases"/>
    <property type="match status" value="1"/>
</dbReference>
<proteinExistence type="predicted"/>